<dbReference type="CDD" id="cd13123">
    <property type="entry name" value="MATE_MurJ_like"/>
    <property type="match status" value="1"/>
</dbReference>
<feature type="compositionally biased region" description="Pro residues" evidence="10">
    <location>
        <begin position="162"/>
        <end position="174"/>
    </location>
</feature>
<sequence length="719" mass="75674">MNAPYDGDRGQGAGGAGSSGGPPVPPGPGQVPPMPDPYLQDAYDRDPYRAQDLSVQDPVTEALYDRAAHPPPPPGTYQQPQPLYQQPPAAQYPPDPRIWAQTPPPEPGGPSRHLPYGDDPATTQFVGVDDLVSQASRDDEQPDAFAHLFRDQEGPAGSAPVPAEPEPAPAPAPPKSGSRAAGILKSSALMAAGTLVSRLTGFVRSLVMTAALGAALLGDSFTIAYTLPTMIYILTVGGGLNSVFVPQLVRSMKDDEDGGEAYANRLLTLVMVALGVIVALAVFASPWLIHMMSPTIANDAAANSVAVTFARYCLPTIFFMGVHVVMGQILNARGKFGAMMWTPVLNNIVMIFTFGMFIWVYGTSAESQMGVQTIPPEGVRLLGIGTLLGLVVQALAMVPYLREAGFRFRPRFDWKGHGLGKTVKLAKWTVLFVLANQAGVIVVTQLATSAGKLSGKDGTGFLAYSNAQLIWGMPQAIITVSVMAALLPRISRAAHDDDPGAVRDDISQGLRNSAVAIVPVAFAFLALGLPMCTLLYASAGTEAARSMGFILMAFGLGLIPYSVQYVVLRGFYAYEDTRTPFYNTVIVAAVNAAASALCYVVLPARWAVVGMAASYGLAYAVGVGIAWRRLRNRLGGDLDGAHVVRTYARLCLAAIPAAVLGGGVGFAVLLGLGEGAFGSLAALICGGAVLLGVFFVAAKRMRIEEINGMVGMVRGRLGR</sequence>
<evidence type="ECO:0000256" key="6">
    <source>
        <dbReference type="ARBA" id="ARBA00022984"/>
    </source>
</evidence>
<feature type="transmembrane region" description="Helical" evidence="11">
    <location>
        <begin position="223"/>
        <end position="245"/>
    </location>
</feature>
<feature type="transmembrane region" description="Helical" evidence="11">
    <location>
        <begin position="549"/>
        <end position="568"/>
    </location>
</feature>
<dbReference type="PRINTS" id="PR01806">
    <property type="entry name" value="VIRFACTRMVIN"/>
</dbReference>
<feature type="transmembrane region" description="Helical" evidence="11">
    <location>
        <begin position="647"/>
        <end position="670"/>
    </location>
</feature>
<feature type="compositionally biased region" description="Pro residues" evidence="10">
    <location>
        <begin position="22"/>
        <end position="36"/>
    </location>
</feature>
<evidence type="ECO:0000313" key="12">
    <source>
        <dbReference type="EMBL" id="MFD0626186.1"/>
    </source>
</evidence>
<feature type="region of interest" description="Disordered" evidence="10">
    <location>
        <begin position="1"/>
        <end position="124"/>
    </location>
</feature>
<keyword evidence="2" id="KW-0813">Transport</keyword>
<feature type="transmembrane region" description="Helical" evidence="11">
    <location>
        <begin position="608"/>
        <end position="627"/>
    </location>
</feature>
<dbReference type="InterPro" id="IPR017441">
    <property type="entry name" value="Protein_kinase_ATP_BS"/>
</dbReference>
<proteinExistence type="predicted"/>
<keyword evidence="4 11" id="KW-0812">Transmembrane</keyword>
<feature type="transmembrane region" description="Helical" evidence="11">
    <location>
        <begin position="513"/>
        <end position="537"/>
    </location>
</feature>
<dbReference type="NCBIfam" id="TIGR01695">
    <property type="entry name" value="murJ_mviN"/>
    <property type="match status" value="1"/>
</dbReference>
<protein>
    <submittedName>
        <fullName evidence="12">Murein biosynthesis integral membrane protein MurJ</fullName>
    </submittedName>
</protein>
<evidence type="ECO:0000256" key="5">
    <source>
        <dbReference type="ARBA" id="ARBA00022960"/>
    </source>
</evidence>
<gene>
    <name evidence="12" type="primary">murJ</name>
    <name evidence="12" type="ORF">ACFQ2K_29195</name>
</gene>
<name>A0ABW2WXC9_9ACTN</name>
<dbReference type="Proteomes" id="UP001596915">
    <property type="component" value="Unassembled WGS sequence"/>
</dbReference>
<feature type="transmembrane region" description="Helical" evidence="11">
    <location>
        <begin position="580"/>
        <end position="602"/>
    </location>
</feature>
<feature type="compositionally biased region" description="Pro residues" evidence="10">
    <location>
        <begin position="90"/>
        <end position="108"/>
    </location>
</feature>
<reference evidence="13" key="1">
    <citation type="journal article" date="2019" name="Int. J. Syst. Evol. Microbiol.">
        <title>The Global Catalogue of Microorganisms (GCM) 10K type strain sequencing project: providing services to taxonomists for standard genome sequencing and annotation.</title>
        <authorList>
            <consortium name="The Broad Institute Genomics Platform"/>
            <consortium name="The Broad Institute Genome Sequencing Center for Infectious Disease"/>
            <person name="Wu L."/>
            <person name="Ma J."/>
        </authorList>
    </citation>
    <scope>NUCLEOTIDE SEQUENCE [LARGE SCALE GENOMIC DNA]</scope>
    <source>
        <strain evidence="13">JCM 12607</strain>
    </source>
</reference>
<dbReference type="PANTHER" id="PTHR43549">
    <property type="entry name" value="MULTIDRUG RESISTANCE PROTEIN YPNP-RELATED"/>
    <property type="match status" value="1"/>
</dbReference>
<dbReference type="InterPro" id="IPR004268">
    <property type="entry name" value="MurJ"/>
</dbReference>
<keyword evidence="9" id="KW-0547">Nucleotide-binding</keyword>
<dbReference type="PROSITE" id="PS00107">
    <property type="entry name" value="PROTEIN_KINASE_ATP"/>
    <property type="match status" value="1"/>
</dbReference>
<keyword evidence="7 11" id="KW-1133">Transmembrane helix</keyword>
<keyword evidence="9" id="KW-0067">ATP-binding</keyword>
<feature type="transmembrane region" description="Helical" evidence="11">
    <location>
        <begin position="266"/>
        <end position="289"/>
    </location>
</feature>
<feature type="transmembrane region" description="Helical" evidence="11">
    <location>
        <begin position="468"/>
        <end position="487"/>
    </location>
</feature>
<evidence type="ECO:0000256" key="4">
    <source>
        <dbReference type="ARBA" id="ARBA00022692"/>
    </source>
</evidence>
<evidence type="ECO:0000256" key="7">
    <source>
        <dbReference type="ARBA" id="ARBA00022989"/>
    </source>
</evidence>
<feature type="compositionally biased region" description="Low complexity" evidence="10">
    <location>
        <begin position="76"/>
        <end position="89"/>
    </location>
</feature>
<dbReference type="PANTHER" id="PTHR43549:SF3">
    <property type="entry name" value="MULTIDRUG RESISTANCE PROTEIN YPNP-RELATED"/>
    <property type="match status" value="1"/>
</dbReference>
<evidence type="ECO:0000256" key="10">
    <source>
        <dbReference type="SAM" id="MobiDB-lite"/>
    </source>
</evidence>
<accession>A0ABW2WXC9</accession>
<evidence type="ECO:0000313" key="13">
    <source>
        <dbReference type="Proteomes" id="UP001596915"/>
    </source>
</evidence>
<keyword evidence="3" id="KW-1003">Cell membrane</keyword>
<dbReference type="EMBL" id="JBHTGL010000008">
    <property type="protein sequence ID" value="MFD0626186.1"/>
    <property type="molecule type" value="Genomic_DNA"/>
</dbReference>
<comment type="subcellular location">
    <subcellularLocation>
        <location evidence="1">Cell membrane</location>
        <topology evidence="1">Multi-pass membrane protein</topology>
    </subcellularLocation>
</comment>
<feature type="region of interest" description="Disordered" evidence="10">
    <location>
        <begin position="152"/>
        <end position="179"/>
    </location>
</feature>
<evidence type="ECO:0000256" key="9">
    <source>
        <dbReference type="PROSITE-ProRule" id="PRU10141"/>
    </source>
</evidence>
<keyword evidence="13" id="KW-1185">Reference proteome</keyword>
<feature type="compositionally biased region" description="Gly residues" evidence="10">
    <location>
        <begin position="10"/>
        <end position="20"/>
    </location>
</feature>
<evidence type="ECO:0000256" key="3">
    <source>
        <dbReference type="ARBA" id="ARBA00022475"/>
    </source>
</evidence>
<feature type="transmembrane region" description="Helical" evidence="11">
    <location>
        <begin position="676"/>
        <end position="698"/>
    </location>
</feature>
<keyword evidence="5" id="KW-0133">Cell shape</keyword>
<dbReference type="Pfam" id="PF03023">
    <property type="entry name" value="MurJ"/>
    <property type="match status" value="1"/>
</dbReference>
<feature type="transmembrane region" description="Helical" evidence="11">
    <location>
        <begin position="195"/>
        <end position="217"/>
    </location>
</feature>
<keyword evidence="6" id="KW-0573">Peptidoglycan synthesis</keyword>
<feature type="binding site" evidence="9">
    <location>
        <position position="699"/>
    </location>
    <ligand>
        <name>ATP</name>
        <dbReference type="ChEBI" id="CHEBI:30616"/>
    </ligand>
</feature>
<feature type="transmembrane region" description="Helical" evidence="11">
    <location>
        <begin position="309"/>
        <end position="332"/>
    </location>
</feature>
<keyword evidence="8 11" id="KW-0472">Membrane</keyword>
<comment type="caution">
    <text evidence="12">The sequence shown here is derived from an EMBL/GenBank/DDBJ whole genome shotgun (WGS) entry which is preliminary data.</text>
</comment>
<feature type="transmembrane region" description="Helical" evidence="11">
    <location>
        <begin position="381"/>
        <end position="401"/>
    </location>
</feature>
<evidence type="ECO:0000256" key="11">
    <source>
        <dbReference type="SAM" id="Phobius"/>
    </source>
</evidence>
<feature type="transmembrane region" description="Helical" evidence="11">
    <location>
        <begin position="425"/>
        <end position="448"/>
    </location>
</feature>
<feature type="transmembrane region" description="Helical" evidence="11">
    <location>
        <begin position="344"/>
        <end position="361"/>
    </location>
</feature>
<evidence type="ECO:0000256" key="1">
    <source>
        <dbReference type="ARBA" id="ARBA00004651"/>
    </source>
</evidence>
<organism evidence="12 13">
    <name type="scientific">Streptomyces sanglieri</name>
    <dbReference type="NCBI Taxonomy" id="193460"/>
    <lineage>
        <taxon>Bacteria</taxon>
        <taxon>Bacillati</taxon>
        <taxon>Actinomycetota</taxon>
        <taxon>Actinomycetes</taxon>
        <taxon>Kitasatosporales</taxon>
        <taxon>Streptomycetaceae</taxon>
        <taxon>Streptomyces</taxon>
    </lineage>
</organism>
<evidence type="ECO:0000256" key="2">
    <source>
        <dbReference type="ARBA" id="ARBA00022448"/>
    </source>
</evidence>
<evidence type="ECO:0000256" key="8">
    <source>
        <dbReference type="ARBA" id="ARBA00023136"/>
    </source>
</evidence>
<dbReference type="InterPro" id="IPR052031">
    <property type="entry name" value="Membrane_Transporter-Flippase"/>
</dbReference>